<evidence type="ECO:0000256" key="1">
    <source>
        <dbReference type="SAM" id="Phobius"/>
    </source>
</evidence>
<keyword evidence="1" id="KW-0472">Membrane</keyword>
<proteinExistence type="predicted"/>
<name>A0ABQ3URS7_9CHLR</name>
<sequence>MQKDENIMDAAFVFFFFFLLGIVAYRWGVDSREGLNGLEWERRARYWATHLRCSHE</sequence>
<keyword evidence="1" id="KW-0812">Transmembrane</keyword>
<accession>A0ABQ3URS7</accession>
<feature type="transmembrane region" description="Helical" evidence="1">
    <location>
        <begin position="7"/>
        <end position="28"/>
    </location>
</feature>
<comment type="caution">
    <text evidence="2">The sequence shown here is derived from an EMBL/GenBank/DDBJ whole genome shotgun (WGS) entry which is preliminary data.</text>
</comment>
<dbReference type="EMBL" id="BNJG01000001">
    <property type="protein sequence ID" value="GHO55396.1"/>
    <property type="molecule type" value="Genomic_DNA"/>
</dbReference>
<evidence type="ECO:0000313" key="2">
    <source>
        <dbReference type="EMBL" id="GHO55396.1"/>
    </source>
</evidence>
<protein>
    <submittedName>
        <fullName evidence="2">Uncharacterized protein</fullName>
    </submittedName>
</protein>
<keyword evidence="1" id="KW-1133">Transmembrane helix</keyword>
<dbReference type="RefSeq" id="WP_201371986.1">
    <property type="nucleotide sequence ID" value="NZ_BNJG01000001.1"/>
</dbReference>
<reference evidence="2 3" key="1">
    <citation type="journal article" date="2021" name="Int. J. Syst. Evol. Microbiol.">
        <title>Reticulibacter mediterranei gen. nov., sp. nov., within the new family Reticulibacteraceae fam. nov., and Ktedonospora formicarum gen. nov., sp. nov., Ktedonobacter robiniae sp. nov., Dictyobacter formicarum sp. nov. and Dictyobacter arantiisoli sp. nov., belonging to the class Ktedonobacteria.</title>
        <authorList>
            <person name="Yabe S."/>
            <person name="Zheng Y."/>
            <person name="Wang C.M."/>
            <person name="Sakai Y."/>
            <person name="Abe K."/>
            <person name="Yokota A."/>
            <person name="Donadio S."/>
            <person name="Cavaletti L."/>
            <person name="Monciardini P."/>
        </authorList>
    </citation>
    <scope>NUCLEOTIDE SEQUENCE [LARGE SCALE GENOMIC DNA]</scope>
    <source>
        <strain evidence="2 3">SOSP1-30</strain>
    </source>
</reference>
<keyword evidence="3" id="KW-1185">Reference proteome</keyword>
<organism evidence="2 3">
    <name type="scientific">Ktedonobacter robiniae</name>
    <dbReference type="NCBI Taxonomy" id="2778365"/>
    <lineage>
        <taxon>Bacteria</taxon>
        <taxon>Bacillati</taxon>
        <taxon>Chloroflexota</taxon>
        <taxon>Ktedonobacteria</taxon>
        <taxon>Ktedonobacterales</taxon>
        <taxon>Ktedonobacteraceae</taxon>
        <taxon>Ktedonobacter</taxon>
    </lineage>
</organism>
<evidence type="ECO:0000313" key="3">
    <source>
        <dbReference type="Proteomes" id="UP000654345"/>
    </source>
</evidence>
<gene>
    <name evidence="2" type="ORF">KSB_38710</name>
</gene>
<dbReference type="Proteomes" id="UP000654345">
    <property type="component" value="Unassembled WGS sequence"/>
</dbReference>